<evidence type="ECO:0000256" key="1">
    <source>
        <dbReference type="PROSITE-ProRule" id="PRU01263"/>
    </source>
</evidence>
<feature type="binding site" evidence="1">
    <location>
        <position position="58"/>
    </location>
    <ligand>
        <name>Zn(2+)</name>
        <dbReference type="ChEBI" id="CHEBI:29105"/>
    </ligand>
</feature>
<keyword evidence="5" id="KW-1185">Reference proteome</keyword>
<evidence type="ECO:0000259" key="3">
    <source>
        <dbReference type="PROSITE" id="PS51915"/>
    </source>
</evidence>
<feature type="compositionally biased region" description="Polar residues" evidence="2">
    <location>
        <begin position="122"/>
        <end position="136"/>
    </location>
</feature>
<dbReference type="EnsemblMetazoa" id="ENSAATROPT010094">
    <property type="protein sequence ID" value="ENSAATROPP009117"/>
    <property type="gene ID" value="ENSAATROPG008224"/>
</dbReference>
<dbReference type="SMART" id="SM00868">
    <property type="entry name" value="zf-AD"/>
    <property type="match status" value="1"/>
</dbReference>
<dbReference type="GO" id="GO:0005634">
    <property type="term" value="C:nucleus"/>
    <property type="evidence" value="ECO:0007669"/>
    <property type="project" value="InterPro"/>
</dbReference>
<dbReference type="Gene3D" id="3.40.1800.20">
    <property type="match status" value="1"/>
</dbReference>
<keyword evidence="1" id="KW-0863">Zinc-finger</keyword>
<sequence>MNKEKCRLCLCTTYNLAGISSSIRDASFEAIIKSVFCFALPTFDTVDGQKNDLPVLVCFQCSNTIRHFHYFSEHVKANQKKLQSKSEEIQGIQTLQTTIPANWSIGELLHHIKREYEEDETGQTAGTDQELVSTNADSEEPDPGVDTSTFATESNEEIYDSPLTMSQPQTCVEKDELAGTLQTMDKRVDTVTKQLGLLMRNLAHSQRLTKKRRIERRVSFEFSPIKREEELDSFNQQLTDDGYRAKVLDWLDINIDSDHSLNRMHQTLDLIFDRTFLTECSWTGRSVGEKQKVCFRKYGNMVKLFQLIGNTDTYQVSPRELKEFLKKKIHHAKERVKMIRSKTSCHKIARKTVQELKKVSQ</sequence>
<dbReference type="GO" id="GO:0008270">
    <property type="term" value="F:zinc ion binding"/>
    <property type="evidence" value="ECO:0007669"/>
    <property type="project" value="UniProtKB-UniRule"/>
</dbReference>
<feature type="region of interest" description="Disordered" evidence="2">
    <location>
        <begin position="117"/>
        <end position="149"/>
    </location>
</feature>
<keyword evidence="1" id="KW-0862">Zinc</keyword>
<dbReference type="PROSITE" id="PS51915">
    <property type="entry name" value="ZAD"/>
    <property type="match status" value="1"/>
</dbReference>
<reference evidence="4" key="1">
    <citation type="submission" date="2024-04" db="UniProtKB">
        <authorList>
            <consortium name="EnsemblMetazoa"/>
        </authorList>
    </citation>
    <scope>IDENTIFICATION</scope>
    <source>
        <strain evidence="4">EBRO</strain>
    </source>
</reference>
<dbReference type="InterPro" id="IPR012934">
    <property type="entry name" value="Znf_AD"/>
</dbReference>
<evidence type="ECO:0000256" key="2">
    <source>
        <dbReference type="SAM" id="MobiDB-lite"/>
    </source>
</evidence>
<dbReference type="Pfam" id="PF16064">
    <property type="entry name" value="DUF4806"/>
    <property type="match status" value="1"/>
</dbReference>
<accession>A0AAG5DD07</accession>
<dbReference type="Proteomes" id="UP000075880">
    <property type="component" value="Unassembled WGS sequence"/>
</dbReference>
<organism evidence="4 5">
    <name type="scientific">Anopheles atroparvus</name>
    <name type="common">European mosquito</name>
    <dbReference type="NCBI Taxonomy" id="41427"/>
    <lineage>
        <taxon>Eukaryota</taxon>
        <taxon>Metazoa</taxon>
        <taxon>Ecdysozoa</taxon>
        <taxon>Arthropoda</taxon>
        <taxon>Hexapoda</taxon>
        <taxon>Insecta</taxon>
        <taxon>Pterygota</taxon>
        <taxon>Neoptera</taxon>
        <taxon>Endopterygota</taxon>
        <taxon>Diptera</taxon>
        <taxon>Nematocera</taxon>
        <taxon>Culicoidea</taxon>
        <taxon>Culicidae</taxon>
        <taxon>Anophelinae</taxon>
        <taxon>Anopheles</taxon>
    </lineage>
</organism>
<dbReference type="AlphaFoldDB" id="A0AAG5DD07"/>
<evidence type="ECO:0000313" key="4">
    <source>
        <dbReference type="EnsemblMetazoa" id="ENSAATROPP009117"/>
    </source>
</evidence>
<proteinExistence type="predicted"/>
<dbReference type="InterPro" id="IPR032071">
    <property type="entry name" value="DUF4806"/>
</dbReference>
<dbReference type="SUPFAM" id="SSF57716">
    <property type="entry name" value="Glucocorticoid receptor-like (DNA-binding domain)"/>
    <property type="match status" value="1"/>
</dbReference>
<feature type="binding site" evidence="1">
    <location>
        <position position="61"/>
    </location>
    <ligand>
        <name>Zn(2+)</name>
        <dbReference type="ChEBI" id="CHEBI:29105"/>
    </ligand>
</feature>
<dbReference type="Pfam" id="PF07776">
    <property type="entry name" value="zf-AD"/>
    <property type="match status" value="1"/>
</dbReference>
<keyword evidence="1" id="KW-0479">Metal-binding</keyword>
<protein>
    <recommendedName>
        <fullName evidence="3">ZAD domain-containing protein</fullName>
    </recommendedName>
</protein>
<feature type="binding site" evidence="1">
    <location>
        <position position="9"/>
    </location>
    <ligand>
        <name>Zn(2+)</name>
        <dbReference type="ChEBI" id="CHEBI:29105"/>
    </ligand>
</feature>
<evidence type="ECO:0000313" key="5">
    <source>
        <dbReference type="Proteomes" id="UP000075880"/>
    </source>
</evidence>
<name>A0AAG5DD07_ANOAO</name>
<feature type="binding site" evidence="1">
    <location>
        <position position="6"/>
    </location>
    <ligand>
        <name>Zn(2+)</name>
        <dbReference type="ChEBI" id="CHEBI:29105"/>
    </ligand>
</feature>
<feature type="domain" description="ZAD" evidence="3">
    <location>
        <begin position="4"/>
        <end position="85"/>
    </location>
</feature>